<protein>
    <recommendedName>
        <fullName evidence="1">Opine dehydrogenase domain-containing protein</fullName>
    </recommendedName>
</protein>
<dbReference type="PANTHER" id="PTHR38015">
    <property type="entry name" value="BLR6086 PROTEIN"/>
    <property type="match status" value="1"/>
</dbReference>
<dbReference type="Gene3D" id="3.40.50.720">
    <property type="entry name" value="NAD(P)-binding Rossmann-like Domain"/>
    <property type="match status" value="1"/>
</dbReference>
<gene>
    <name evidence="2" type="ORF">OFUS_LOCUS11628</name>
</gene>
<reference evidence="2" key="1">
    <citation type="submission" date="2022-03" db="EMBL/GenBank/DDBJ databases">
        <authorList>
            <person name="Martin C."/>
        </authorList>
    </citation>
    <scope>NUCLEOTIDE SEQUENCE</scope>
</reference>
<feature type="domain" description="Opine dehydrogenase" evidence="1">
    <location>
        <begin position="200"/>
        <end position="367"/>
    </location>
</feature>
<name>A0A8J1UZ97_OWEFU</name>
<evidence type="ECO:0000259" key="1">
    <source>
        <dbReference type="Pfam" id="PF02317"/>
    </source>
</evidence>
<accession>A0A8J1UZ97</accession>
<dbReference type="InterPro" id="IPR036291">
    <property type="entry name" value="NAD(P)-bd_dom_sf"/>
</dbReference>
<dbReference type="Proteomes" id="UP000749559">
    <property type="component" value="Unassembled WGS sequence"/>
</dbReference>
<dbReference type="InterPro" id="IPR008927">
    <property type="entry name" value="6-PGluconate_DH-like_C_sf"/>
</dbReference>
<dbReference type="OrthoDB" id="6058913at2759"/>
<dbReference type="SUPFAM" id="SSF48179">
    <property type="entry name" value="6-phosphogluconate dehydrogenase C-terminal domain-like"/>
    <property type="match status" value="1"/>
</dbReference>
<keyword evidence="3" id="KW-1185">Reference proteome</keyword>
<sequence>MPGDLKVVVCGGGNAAHTMAGLAASRQNTDVRVFDLFSDEAERWAKALGNDDLTVSVHREGKITDIKSKPNVITNDPSKSLPGADIIIIAVPAFAHAAYLDAIKSYLKPGLIIVATPGQPGFEFEVKSKLGEGVSQCNVVCIETLPWACRIKEFGRQVEILGCKVSMTGAIKYADPPAGPDPQDTFQFLLGPEPVLNIKGHLLAVSLMSVNSYLHSAILYGRWGPEVWDGTPVAEAPLFYQGLDEHSTDILDAMTREVVSIAKMVTAKRQNVDMSTVVHIHDWYTTVYAADITDPTTLQSTLKTNKAYNGLRHPCVPAGDGKVLPDFSHRYLGEDIPYGLTVTKGIAEIVGTPVPVTDMVLKWCQEKMGKEYLVDGKLVGKDVASTRAPQKYGFYTLDDILN</sequence>
<dbReference type="EMBL" id="CAIIXF020000006">
    <property type="protein sequence ID" value="CAH1785598.1"/>
    <property type="molecule type" value="Genomic_DNA"/>
</dbReference>
<comment type="caution">
    <text evidence="2">The sequence shown here is derived from an EMBL/GenBank/DDBJ whole genome shotgun (WGS) entry which is preliminary data.</text>
</comment>
<evidence type="ECO:0000313" key="2">
    <source>
        <dbReference type="EMBL" id="CAH1785598.1"/>
    </source>
</evidence>
<dbReference type="GO" id="GO:0016491">
    <property type="term" value="F:oxidoreductase activity"/>
    <property type="evidence" value="ECO:0007669"/>
    <property type="project" value="InterPro"/>
</dbReference>
<dbReference type="Gene3D" id="1.10.1040.10">
    <property type="entry name" value="N-(1-d-carboxylethyl)-l-norvaline Dehydrogenase, domain 2"/>
    <property type="match status" value="1"/>
</dbReference>
<dbReference type="InterPro" id="IPR013328">
    <property type="entry name" value="6PGD_dom2"/>
</dbReference>
<dbReference type="InterPro" id="IPR003421">
    <property type="entry name" value="Opine_DH"/>
</dbReference>
<dbReference type="AlphaFoldDB" id="A0A8J1UZ97"/>
<dbReference type="SUPFAM" id="SSF51735">
    <property type="entry name" value="NAD(P)-binding Rossmann-fold domains"/>
    <property type="match status" value="1"/>
</dbReference>
<proteinExistence type="predicted"/>
<dbReference type="Pfam" id="PF02317">
    <property type="entry name" value="Octopine_DH"/>
    <property type="match status" value="1"/>
</dbReference>
<dbReference type="InterPro" id="IPR051729">
    <property type="entry name" value="Opine/Lysopine_DH"/>
</dbReference>
<organism evidence="2 3">
    <name type="scientific">Owenia fusiformis</name>
    <name type="common">Polychaete worm</name>
    <dbReference type="NCBI Taxonomy" id="6347"/>
    <lineage>
        <taxon>Eukaryota</taxon>
        <taxon>Metazoa</taxon>
        <taxon>Spiralia</taxon>
        <taxon>Lophotrochozoa</taxon>
        <taxon>Annelida</taxon>
        <taxon>Polychaeta</taxon>
        <taxon>Sedentaria</taxon>
        <taxon>Canalipalpata</taxon>
        <taxon>Sabellida</taxon>
        <taxon>Oweniida</taxon>
        <taxon>Oweniidae</taxon>
        <taxon>Owenia</taxon>
    </lineage>
</organism>
<dbReference type="PANTHER" id="PTHR38015:SF1">
    <property type="entry name" value="OPINE DEHYDROGENASE DOMAIN-CONTAINING PROTEIN"/>
    <property type="match status" value="1"/>
</dbReference>
<evidence type="ECO:0000313" key="3">
    <source>
        <dbReference type="Proteomes" id="UP000749559"/>
    </source>
</evidence>